<name>A0A9D1KEK5_9BACT</name>
<accession>A0A9D1KEK5</accession>
<feature type="domain" description="DUF6046" evidence="1">
    <location>
        <begin position="91"/>
        <end position="208"/>
    </location>
</feature>
<reference evidence="2" key="1">
    <citation type="submission" date="2020-10" db="EMBL/GenBank/DDBJ databases">
        <authorList>
            <person name="Gilroy R."/>
        </authorList>
    </citation>
    <scope>NUCLEOTIDE SEQUENCE</scope>
    <source>
        <strain evidence="2">21143</strain>
    </source>
</reference>
<dbReference type="Pfam" id="PF19512">
    <property type="entry name" value="DUF6046"/>
    <property type="match status" value="1"/>
</dbReference>
<dbReference type="InterPro" id="IPR046109">
    <property type="entry name" value="DUF6046"/>
</dbReference>
<dbReference type="Proteomes" id="UP000886722">
    <property type="component" value="Unassembled WGS sequence"/>
</dbReference>
<proteinExistence type="predicted"/>
<evidence type="ECO:0000259" key="1">
    <source>
        <dbReference type="Pfam" id="PF19512"/>
    </source>
</evidence>
<sequence length="210" mass="23198">MAKIEYELQKMIPRVEVSYSGNPLDPAAVRYSKALGSFGTLPPYIILPGGNPITSVSDAEAVKGAMTRQGVIHSQMPFKVKRPDDTEWFTFPIEPLVSVSGKNSIIRRSVAKGTAGGSVKERWCRDDYTVQIQGVVSLDGNAYPEEQVRTISALFNERRSIEVAQEILLILGIKYLAVESLSFPHTKGVNNQNFSIKAYSDNNTELFISI</sequence>
<dbReference type="AlphaFoldDB" id="A0A9D1KEK5"/>
<reference evidence="2" key="2">
    <citation type="journal article" date="2021" name="PeerJ">
        <title>Extensive microbial diversity within the chicken gut microbiome revealed by metagenomics and culture.</title>
        <authorList>
            <person name="Gilroy R."/>
            <person name="Ravi A."/>
            <person name="Getino M."/>
            <person name="Pursley I."/>
            <person name="Horton D.L."/>
            <person name="Alikhan N.F."/>
            <person name="Baker D."/>
            <person name="Gharbi K."/>
            <person name="Hall N."/>
            <person name="Watson M."/>
            <person name="Adriaenssens E.M."/>
            <person name="Foster-Nyarko E."/>
            <person name="Jarju S."/>
            <person name="Secka A."/>
            <person name="Antonio M."/>
            <person name="Oren A."/>
            <person name="Chaudhuri R.R."/>
            <person name="La Ragione R."/>
            <person name="Hildebrand F."/>
            <person name="Pallen M.J."/>
        </authorList>
    </citation>
    <scope>NUCLEOTIDE SEQUENCE</scope>
    <source>
        <strain evidence="2">21143</strain>
    </source>
</reference>
<evidence type="ECO:0000313" key="3">
    <source>
        <dbReference type="Proteomes" id="UP000886722"/>
    </source>
</evidence>
<gene>
    <name evidence="2" type="ORF">IAD06_05815</name>
</gene>
<dbReference type="EMBL" id="DVKT01000045">
    <property type="protein sequence ID" value="HIT39537.1"/>
    <property type="molecule type" value="Genomic_DNA"/>
</dbReference>
<comment type="caution">
    <text evidence="2">The sequence shown here is derived from an EMBL/GenBank/DDBJ whole genome shotgun (WGS) entry which is preliminary data.</text>
</comment>
<evidence type="ECO:0000313" key="2">
    <source>
        <dbReference type="EMBL" id="HIT39537.1"/>
    </source>
</evidence>
<organism evidence="2 3">
    <name type="scientific">Candidatus Caccoplasma intestinavium</name>
    <dbReference type="NCBI Taxonomy" id="2840716"/>
    <lineage>
        <taxon>Bacteria</taxon>
        <taxon>Pseudomonadati</taxon>
        <taxon>Bacteroidota</taxon>
        <taxon>Bacteroidia</taxon>
        <taxon>Bacteroidales</taxon>
        <taxon>Bacteroidaceae</taxon>
        <taxon>Bacteroidaceae incertae sedis</taxon>
        <taxon>Candidatus Caccoplasma</taxon>
    </lineage>
</organism>
<protein>
    <recommendedName>
        <fullName evidence="1">DUF6046 domain-containing protein</fullName>
    </recommendedName>
</protein>